<reference evidence="2 3" key="1">
    <citation type="journal article" date="2023" name="Arcadia Sci">
        <title>De novo assembly of a long-read Amblyomma americanum tick genome.</title>
        <authorList>
            <person name="Chou S."/>
            <person name="Poskanzer K.E."/>
            <person name="Rollins M."/>
            <person name="Thuy-Boun P.S."/>
        </authorList>
    </citation>
    <scope>NUCLEOTIDE SEQUENCE [LARGE SCALE GENOMIC DNA]</scope>
    <source>
        <strain evidence="2">F_SG_1</strain>
        <tissue evidence="2">Salivary glands</tissue>
    </source>
</reference>
<protein>
    <recommendedName>
        <fullName evidence="4">Secreted protein</fullName>
    </recommendedName>
</protein>
<sequence length="86" mass="9087">MAEAFLCEYSLVHIRLFSLLAAAAVSSSHSLSSNSNSSLPIGGLGCSAPTAPRRQRHYGDATTKESPCATHAVSTTSFTMSIGRWQ</sequence>
<evidence type="ECO:0000313" key="2">
    <source>
        <dbReference type="EMBL" id="KAK8784933.1"/>
    </source>
</evidence>
<name>A0AAQ4FDL3_AMBAM</name>
<feature type="chain" id="PRO_5043036938" description="Secreted protein" evidence="1">
    <location>
        <begin position="28"/>
        <end position="86"/>
    </location>
</feature>
<evidence type="ECO:0008006" key="4">
    <source>
        <dbReference type="Google" id="ProtNLM"/>
    </source>
</evidence>
<feature type="signal peptide" evidence="1">
    <location>
        <begin position="1"/>
        <end position="27"/>
    </location>
</feature>
<proteinExistence type="predicted"/>
<dbReference type="Proteomes" id="UP001321473">
    <property type="component" value="Unassembled WGS sequence"/>
</dbReference>
<evidence type="ECO:0000313" key="3">
    <source>
        <dbReference type="Proteomes" id="UP001321473"/>
    </source>
</evidence>
<gene>
    <name evidence="2" type="ORF">V5799_008703</name>
</gene>
<keyword evidence="1" id="KW-0732">Signal</keyword>
<dbReference type="EMBL" id="JARKHS020004096">
    <property type="protein sequence ID" value="KAK8784933.1"/>
    <property type="molecule type" value="Genomic_DNA"/>
</dbReference>
<evidence type="ECO:0000256" key="1">
    <source>
        <dbReference type="SAM" id="SignalP"/>
    </source>
</evidence>
<accession>A0AAQ4FDL3</accession>
<comment type="caution">
    <text evidence="2">The sequence shown here is derived from an EMBL/GenBank/DDBJ whole genome shotgun (WGS) entry which is preliminary data.</text>
</comment>
<dbReference type="AlphaFoldDB" id="A0AAQ4FDL3"/>
<keyword evidence="3" id="KW-1185">Reference proteome</keyword>
<organism evidence="2 3">
    <name type="scientific">Amblyomma americanum</name>
    <name type="common">Lone star tick</name>
    <dbReference type="NCBI Taxonomy" id="6943"/>
    <lineage>
        <taxon>Eukaryota</taxon>
        <taxon>Metazoa</taxon>
        <taxon>Ecdysozoa</taxon>
        <taxon>Arthropoda</taxon>
        <taxon>Chelicerata</taxon>
        <taxon>Arachnida</taxon>
        <taxon>Acari</taxon>
        <taxon>Parasitiformes</taxon>
        <taxon>Ixodida</taxon>
        <taxon>Ixodoidea</taxon>
        <taxon>Ixodidae</taxon>
        <taxon>Amblyomminae</taxon>
        <taxon>Amblyomma</taxon>
    </lineage>
</organism>